<evidence type="ECO:0000313" key="8">
    <source>
        <dbReference type="EMBL" id="CAA9572140.1"/>
    </source>
</evidence>
<keyword evidence="6" id="KW-0812">Transmembrane</keyword>
<evidence type="ECO:0000256" key="3">
    <source>
        <dbReference type="ARBA" id="ARBA00023136"/>
    </source>
</evidence>
<keyword evidence="6" id="KW-1133">Transmembrane helix</keyword>
<sequence>MEAIGVVGIIVLLVIVMLITLSVLASMYRKVGPNQALIIYGSGGTKIVQGGGKVVLPLVQSARELSLELMSFDVAPTQNLYTNQGVAVNVEAVAQIKIKSDPVSIRTAAEQFLTKPQVEREGLIRLVMEGHLRGILGLLTVESLVKEPEMVADRVRSNVASDMDKMGLEVISFTIREVRDTNDYITNMGKPDIALIRRQADIAAAEAERDTAIKRAQAMREAAIAQAVADQERVIAQTASQTRQAEAVRDLDLKRAEYEATVKAQQATADKSYDIQANVMQQRVIAEQVRVQRVEKEEQVKVQETEILRREKELIATVLRSAEVERQRIETLAAAERQRLALEAQGRAEAEKARGFAEAEINRAKGEADADVIRRRGAAEAEIILAKGQSEAEAMEVKAQAYSGYGQAAILDKFLAGMPELARAMSEPLSKVDKITIVSTGGDSGSGLGSSQMVADVAKMIAQTPALFEGLTGMKIGDLMAAVPALGEAIERAKVNGNGNADHNGAGEGVRHFGAATAPAVYRPSGTPIETTARPAAGGADNGAGGGQ</sequence>
<proteinExistence type="inferred from homology"/>
<dbReference type="InterPro" id="IPR036013">
    <property type="entry name" value="Band_7/SPFH_dom_sf"/>
</dbReference>
<dbReference type="CDD" id="cd03399">
    <property type="entry name" value="SPFH_flotillin"/>
    <property type="match status" value="1"/>
</dbReference>
<keyword evidence="4" id="KW-0175">Coiled coil</keyword>
<gene>
    <name evidence="8" type="ORF">AVDCRST_MAG88-2444</name>
</gene>
<dbReference type="InterPro" id="IPR001107">
    <property type="entry name" value="Band_7"/>
</dbReference>
<protein>
    <submittedName>
        <fullName evidence="8">Inner membrane protein YqiK</fullName>
    </submittedName>
</protein>
<dbReference type="AlphaFoldDB" id="A0A6J4V918"/>
<dbReference type="InterPro" id="IPR027705">
    <property type="entry name" value="Flotillin_fam"/>
</dbReference>
<evidence type="ECO:0000256" key="5">
    <source>
        <dbReference type="SAM" id="MobiDB-lite"/>
    </source>
</evidence>
<dbReference type="SUPFAM" id="SSF117892">
    <property type="entry name" value="Band 7/SPFH domain"/>
    <property type="match status" value="1"/>
</dbReference>
<comment type="subcellular location">
    <subcellularLocation>
        <location evidence="1">Membrane</location>
        <topology evidence="1">Single-pass membrane protein</topology>
    </subcellularLocation>
</comment>
<dbReference type="SMART" id="SM00244">
    <property type="entry name" value="PHB"/>
    <property type="match status" value="1"/>
</dbReference>
<dbReference type="InterPro" id="IPR031905">
    <property type="entry name" value="Flotillin_C"/>
</dbReference>
<evidence type="ECO:0000256" key="1">
    <source>
        <dbReference type="ARBA" id="ARBA00004167"/>
    </source>
</evidence>
<comment type="similarity">
    <text evidence="2">Belongs to the band 7/mec-2 family. Flotillin subfamily.</text>
</comment>
<dbReference type="PANTHER" id="PTHR13806">
    <property type="entry name" value="FLOTILLIN-RELATED"/>
    <property type="match status" value="1"/>
</dbReference>
<dbReference type="Pfam" id="PF15975">
    <property type="entry name" value="Flot"/>
    <property type="match status" value="1"/>
</dbReference>
<evidence type="ECO:0000259" key="7">
    <source>
        <dbReference type="SMART" id="SM00244"/>
    </source>
</evidence>
<dbReference type="GO" id="GO:0005886">
    <property type="term" value="C:plasma membrane"/>
    <property type="evidence" value="ECO:0007669"/>
    <property type="project" value="TreeGrafter"/>
</dbReference>
<dbReference type="PANTHER" id="PTHR13806:SF46">
    <property type="entry name" value="FLOTILLIN-1-RELATED"/>
    <property type="match status" value="1"/>
</dbReference>
<name>A0A6J4V918_9BACT</name>
<evidence type="ECO:0000256" key="2">
    <source>
        <dbReference type="ARBA" id="ARBA00007161"/>
    </source>
</evidence>
<feature type="domain" description="Band 7" evidence="7">
    <location>
        <begin position="26"/>
        <end position="203"/>
    </location>
</feature>
<dbReference type="GO" id="GO:0072659">
    <property type="term" value="P:protein localization to plasma membrane"/>
    <property type="evidence" value="ECO:0007669"/>
    <property type="project" value="TreeGrafter"/>
</dbReference>
<dbReference type="EMBL" id="CADCWM010000611">
    <property type="protein sequence ID" value="CAA9572140.1"/>
    <property type="molecule type" value="Genomic_DNA"/>
</dbReference>
<feature type="transmembrane region" description="Helical" evidence="6">
    <location>
        <begin position="6"/>
        <end position="28"/>
    </location>
</feature>
<evidence type="ECO:0000256" key="6">
    <source>
        <dbReference type="SAM" id="Phobius"/>
    </source>
</evidence>
<feature type="region of interest" description="Disordered" evidence="5">
    <location>
        <begin position="521"/>
        <end position="548"/>
    </location>
</feature>
<keyword evidence="3 6" id="KW-0472">Membrane</keyword>
<dbReference type="GO" id="GO:0002020">
    <property type="term" value="F:protease binding"/>
    <property type="evidence" value="ECO:0007669"/>
    <property type="project" value="TreeGrafter"/>
</dbReference>
<reference evidence="8" key="1">
    <citation type="submission" date="2020-02" db="EMBL/GenBank/DDBJ databases">
        <authorList>
            <person name="Meier V. D."/>
        </authorList>
    </citation>
    <scope>NUCLEOTIDE SEQUENCE</scope>
    <source>
        <strain evidence="8">AVDCRST_MAG88</strain>
    </source>
</reference>
<dbReference type="Pfam" id="PF01145">
    <property type="entry name" value="Band_7"/>
    <property type="match status" value="1"/>
</dbReference>
<feature type="coiled-coil region" evidence="4">
    <location>
        <begin position="286"/>
        <end position="367"/>
    </location>
</feature>
<organism evidence="8">
    <name type="scientific">uncultured Thermomicrobiales bacterium</name>
    <dbReference type="NCBI Taxonomy" id="1645740"/>
    <lineage>
        <taxon>Bacteria</taxon>
        <taxon>Pseudomonadati</taxon>
        <taxon>Thermomicrobiota</taxon>
        <taxon>Thermomicrobia</taxon>
        <taxon>Thermomicrobiales</taxon>
        <taxon>environmental samples</taxon>
    </lineage>
</organism>
<accession>A0A6J4V918</accession>
<evidence type="ECO:0000256" key="4">
    <source>
        <dbReference type="SAM" id="Coils"/>
    </source>
</evidence>
<dbReference type="Gene3D" id="3.30.479.30">
    <property type="entry name" value="Band 7 domain"/>
    <property type="match status" value="1"/>
</dbReference>